<accession>H6WYM5</accession>
<dbReference type="Proteomes" id="UP000008024">
    <property type="component" value="Segment"/>
</dbReference>
<dbReference type="GeneID" id="14014061"/>
<evidence type="ECO:0000313" key="1">
    <source>
        <dbReference type="EMBL" id="AFB84080.1"/>
    </source>
</evidence>
<reference evidence="1 2" key="1">
    <citation type="journal article" date="2012" name="J. Virol.">
        <title>Complete Genome Sequence of the Enterobacter cancerogenus Bacteriophage Enc34.</title>
        <authorList>
            <person name="Kazaks A."/>
            <person name="Dislers A."/>
            <person name="Lipowsky G."/>
            <person name="Nikolajeva V."/>
            <person name="Tars K."/>
        </authorList>
    </citation>
    <scope>NUCLEOTIDE SEQUENCE [LARGE SCALE GENOMIC DNA]</scope>
</reference>
<sequence length="61" mass="6795">MASKTYGVVGSNSGYVDTSRTLKGAKQHATRNGYTAVYCRPNNGYHVYQVARRINGKWINL</sequence>
<evidence type="ECO:0000313" key="2">
    <source>
        <dbReference type="Proteomes" id="UP000008024"/>
    </source>
</evidence>
<protein>
    <submittedName>
        <fullName evidence="1">Uncharacterized protein</fullName>
    </submittedName>
</protein>
<dbReference type="KEGG" id="vg:14014061"/>
<organism evidence="1 2">
    <name type="scientific">Hafnia phage Enc34</name>
    <dbReference type="NCBI Taxonomy" id="1150990"/>
    <lineage>
        <taxon>Viruses</taxon>
        <taxon>Duplodnaviria</taxon>
        <taxon>Heunggongvirae</taxon>
        <taxon>Uroviricota</taxon>
        <taxon>Caudoviricetes</taxon>
        <taxon>Casjensviridae</taxon>
        <taxon>Enchivirus</taxon>
        <taxon>Enchivirus Enc34</taxon>
    </lineage>
</organism>
<name>H6WYM5_9CAUD</name>
<proteinExistence type="predicted"/>
<dbReference type="RefSeq" id="YP_007007068.1">
    <property type="nucleotide sequence ID" value="NC_019524.2"/>
</dbReference>
<dbReference type="EMBL" id="JQ340774">
    <property type="protein sequence ID" value="AFB84080.1"/>
    <property type="molecule type" value="Genomic_DNA"/>
</dbReference>
<keyword evidence="2" id="KW-1185">Reference proteome</keyword>